<dbReference type="AlphaFoldDB" id="A0A2J5I689"/>
<dbReference type="Proteomes" id="UP000235023">
    <property type="component" value="Unassembled WGS sequence"/>
</dbReference>
<evidence type="ECO:0000313" key="2">
    <source>
        <dbReference type="EMBL" id="PLN85340.1"/>
    </source>
</evidence>
<reference evidence="3" key="1">
    <citation type="submission" date="2017-12" db="EMBL/GenBank/DDBJ databases">
        <authorList>
            <consortium name="DOE Joint Genome Institute"/>
            <person name="Mondo S.J."/>
            <person name="Kjaerbolling I."/>
            <person name="Vesth T.C."/>
            <person name="Frisvad J.C."/>
            <person name="Nybo J.L."/>
            <person name="Theobald S."/>
            <person name="Kuo A."/>
            <person name="Bowyer P."/>
            <person name="Matsuda Y."/>
            <person name="Lyhne E.K."/>
            <person name="Kogle M.E."/>
            <person name="Clum A."/>
            <person name="Lipzen A."/>
            <person name="Salamov A."/>
            <person name="Ngan C.Y."/>
            <person name="Daum C."/>
            <person name="Chiniquy J."/>
            <person name="Barry K."/>
            <person name="LaButti K."/>
            <person name="Haridas S."/>
            <person name="Simmons B.A."/>
            <person name="Magnuson J.K."/>
            <person name="Mortensen U.H."/>
            <person name="Larsen T.O."/>
            <person name="Grigoriev I.V."/>
            <person name="Baker S.E."/>
            <person name="Andersen M.R."/>
            <person name="Nordberg H.P."/>
            <person name="Cantor M.N."/>
            <person name="Hua S.X."/>
        </authorList>
    </citation>
    <scope>NUCLEOTIDE SEQUENCE [LARGE SCALE GENOMIC DNA]</scope>
    <source>
        <strain evidence="3">IBT 19404</strain>
    </source>
</reference>
<evidence type="ECO:0000313" key="3">
    <source>
        <dbReference type="Proteomes" id="UP000235023"/>
    </source>
</evidence>
<keyword evidence="1" id="KW-0732">Signal</keyword>
<feature type="signal peptide" evidence="1">
    <location>
        <begin position="1"/>
        <end position="18"/>
    </location>
</feature>
<feature type="chain" id="PRO_5014417820" description="Secreted protein" evidence="1">
    <location>
        <begin position="19"/>
        <end position="100"/>
    </location>
</feature>
<evidence type="ECO:0000256" key="1">
    <source>
        <dbReference type="SAM" id="SignalP"/>
    </source>
</evidence>
<organism evidence="2 3">
    <name type="scientific">Aspergillus taichungensis</name>
    <dbReference type="NCBI Taxonomy" id="482145"/>
    <lineage>
        <taxon>Eukaryota</taxon>
        <taxon>Fungi</taxon>
        <taxon>Dikarya</taxon>
        <taxon>Ascomycota</taxon>
        <taxon>Pezizomycotina</taxon>
        <taxon>Eurotiomycetes</taxon>
        <taxon>Eurotiomycetidae</taxon>
        <taxon>Eurotiales</taxon>
        <taxon>Aspergillaceae</taxon>
        <taxon>Aspergillus</taxon>
        <taxon>Aspergillus subgen. Circumdati</taxon>
    </lineage>
</organism>
<dbReference type="EMBL" id="KZ559505">
    <property type="protein sequence ID" value="PLN85340.1"/>
    <property type="molecule type" value="Genomic_DNA"/>
</dbReference>
<gene>
    <name evidence="2" type="ORF">BDW42DRAFT_160949</name>
</gene>
<proteinExistence type="predicted"/>
<protein>
    <recommendedName>
        <fullName evidence="4">Secreted protein</fullName>
    </recommendedName>
</protein>
<accession>A0A2J5I689</accession>
<sequence>MLMRWASWQRHWLFPHRARVPVCWCLFGHVLDNKGLHGQLFPASHHFRHLPPPRGDWNSARDTQELFRFSSTVLYSLVGRAISGFFLDGCTFKMVKPKGC</sequence>
<name>A0A2J5I689_9EURO</name>
<evidence type="ECO:0008006" key="4">
    <source>
        <dbReference type="Google" id="ProtNLM"/>
    </source>
</evidence>
<keyword evidence="3" id="KW-1185">Reference proteome</keyword>